<reference evidence="1 2" key="1">
    <citation type="submission" date="2014-09" db="EMBL/GenBank/DDBJ databases">
        <title>Genome sequence of Flavobacterium aquidurense RC62.</title>
        <authorList>
            <person name="Kim J.F."/>
            <person name="Kwak M.-J."/>
        </authorList>
    </citation>
    <scope>NUCLEOTIDE SEQUENCE [LARGE SCALE GENOMIC DNA]</scope>
    <source>
        <strain evidence="1 2">RC62</strain>
    </source>
</reference>
<dbReference type="EMBL" id="JRLF01000012">
    <property type="protein sequence ID" value="KQB39460.1"/>
    <property type="molecule type" value="Genomic_DNA"/>
</dbReference>
<dbReference type="OrthoDB" id="1377513at2"/>
<comment type="caution">
    <text evidence="1">The sequence shown here is derived from an EMBL/GenBank/DDBJ whole genome shotgun (WGS) entry which is preliminary data.</text>
</comment>
<proteinExistence type="predicted"/>
<evidence type="ECO:0000313" key="2">
    <source>
        <dbReference type="Proteomes" id="UP000050443"/>
    </source>
</evidence>
<dbReference type="RefSeq" id="WP_055095931.1">
    <property type="nucleotide sequence ID" value="NZ_JRLF01000012.1"/>
</dbReference>
<sequence>MSTRKHIIELEDTSASEMARFRQIMLRIWRQQIEDDKNAGEMLKYVKSSIVKKHKKVVPHSVAIPKKNNGPIKGYATNVIEVKSYVPGTKTPATYRFSKAAVHLLHLVSGVDKKSIQSTTLEFKKSYLSGGGLTTGDNSKSGNITYYNQRANSLSFLGLSAHEVGHLPQLDDYGGAKHIARSVGAYIVEAIINLDAINEVDDIKTGKPGYDTIIHDSSPLEQQAEVGAGIFRDFSKFVDKHYGKGKKNMIQKLFNNNINNDKVIIIKLDRWWNTYKKGKYEKIDYSDVSDN</sequence>
<dbReference type="PATRIC" id="fig|362413.3.peg.1116"/>
<name>A0A0N8VMJ0_9FLAO</name>
<dbReference type="AlphaFoldDB" id="A0A0N8VMJ0"/>
<evidence type="ECO:0000313" key="1">
    <source>
        <dbReference type="EMBL" id="KQB39460.1"/>
    </source>
</evidence>
<protein>
    <submittedName>
        <fullName evidence="1">RHS family protein</fullName>
    </submittedName>
</protein>
<dbReference type="Proteomes" id="UP000050443">
    <property type="component" value="Unassembled WGS sequence"/>
</dbReference>
<organism evidence="1 2">
    <name type="scientific">Flavobacterium aquidurense</name>
    <dbReference type="NCBI Taxonomy" id="362413"/>
    <lineage>
        <taxon>Bacteria</taxon>
        <taxon>Pseudomonadati</taxon>
        <taxon>Bacteroidota</taxon>
        <taxon>Flavobacteriia</taxon>
        <taxon>Flavobacteriales</taxon>
        <taxon>Flavobacteriaceae</taxon>
        <taxon>Flavobacterium</taxon>
    </lineage>
</organism>
<gene>
    <name evidence="1" type="ORF">RC62_1141</name>
</gene>
<accession>A0A0N8VMJ0</accession>